<evidence type="ECO:0000259" key="1">
    <source>
        <dbReference type="Pfam" id="PF07883"/>
    </source>
</evidence>
<dbReference type="PANTHER" id="PTHR43698">
    <property type="entry name" value="RIBD C-TERMINAL DOMAIN CONTAINING PROTEIN"/>
    <property type="match status" value="1"/>
</dbReference>
<dbReference type="AlphaFoldDB" id="A0A8H6RLW9"/>
<dbReference type="EMBL" id="JABCIY010000082">
    <property type="protein sequence ID" value="KAF7193503.1"/>
    <property type="molecule type" value="Genomic_DNA"/>
</dbReference>
<evidence type="ECO:0000313" key="2">
    <source>
        <dbReference type="EMBL" id="KAF7193503.1"/>
    </source>
</evidence>
<comment type="caution">
    <text evidence="2">The sequence shown here is derived from an EMBL/GenBank/DDBJ whole genome shotgun (WGS) entry which is preliminary data.</text>
</comment>
<dbReference type="OrthoDB" id="2096797at2759"/>
<sequence length="178" mass="19244">MLALGNAKRLACPRSATPCGGAVLDLDYTSSTHYHKRITSTTIKMIITKGAHKPNTASKQPTETFSGTVHMDPVFNADDNSCMGNNVCFTPGARTFWHTHEHGQILSVTMGTGLICSKGQPPRRLQVGDVVHIPAGETHWHGGSSSTMMAHLAISLGKTSWHDEVDQKEYEEANTTAT</sequence>
<dbReference type="PANTHER" id="PTHR43698:SF1">
    <property type="entry name" value="BLL4564 PROTEIN"/>
    <property type="match status" value="1"/>
</dbReference>
<dbReference type="InterPro" id="IPR047263">
    <property type="entry name" value="HNL-like_cupin"/>
</dbReference>
<dbReference type="CDD" id="cd02233">
    <property type="entry name" value="cupin_HNL-like"/>
    <property type="match status" value="1"/>
</dbReference>
<dbReference type="InterPro" id="IPR014710">
    <property type="entry name" value="RmlC-like_jellyroll"/>
</dbReference>
<accession>A0A8H6RLW9</accession>
<keyword evidence="3" id="KW-1185">Reference proteome</keyword>
<proteinExistence type="predicted"/>
<dbReference type="SUPFAM" id="SSF51182">
    <property type="entry name" value="RmlC-like cupins"/>
    <property type="match status" value="1"/>
</dbReference>
<dbReference type="Proteomes" id="UP000660729">
    <property type="component" value="Unassembled WGS sequence"/>
</dbReference>
<dbReference type="InterPro" id="IPR013096">
    <property type="entry name" value="Cupin_2"/>
</dbReference>
<protein>
    <recommendedName>
        <fullName evidence="1">Cupin type-2 domain-containing protein</fullName>
    </recommendedName>
</protein>
<evidence type="ECO:0000313" key="3">
    <source>
        <dbReference type="Proteomes" id="UP000660729"/>
    </source>
</evidence>
<dbReference type="InterPro" id="IPR011051">
    <property type="entry name" value="RmlC_Cupin_sf"/>
</dbReference>
<reference evidence="2" key="1">
    <citation type="submission" date="2020-04" db="EMBL/GenBank/DDBJ databases">
        <title>Draft genome resource of the tomato pathogen Pseudocercospora fuligena.</title>
        <authorList>
            <person name="Zaccaron A."/>
        </authorList>
    </citation>
    <scope>NUCLEOTIDE SEQUENCE</scope>
    <source>
        <strain evidence="2">PF001</strain>
    </source>
</reference>
<feature type="domain" description="Cupin type-2" evidence="1">
    <location>
        <begin position="87"/>
        <end position="149"/>
    </location>
</feature>
<gene>
    <name evidence="2" type="ORF">HII31_05177</name>
</gene>
<name>A0A8H6RLW9_9PEZI</name>
<dbReference type="Pfam" id="PF07883">
    <property type="entry name" value="Cupin_2"/>
    <property type="match status" value="1"/>
</dbReference>
<dbReference type="Gene3D" id="2.60.120.10">
    <property type="entry name" value="Jelly Rolls"/>
    <property type="match status" value="1"/>
</dbReference>
<organism evidence="2 3">
    <name type="scientific">Pseudocercospora fuligena</name>
    <dbReference type="NCBI Taxonomy" id="685502"/>
    <lineage>
        <taxon>Eukaryota</taxon>
        <taxon>Fungi</taxon>
        <taxon>Dikarya</taxon>
        <taxon>Ascomycota</taxon>
        <taxon>Pezizomycotina</taxon>
        <taxon>Dothideomycetes</taxon>
        <taxon>Dothideomycetidae</taxon>
        <taxon>Mycosphaerellales</taxon>
        <taxon>Mycosphaerellaceae</taxon>
        <taxon>Pseudocercospora</taxon>
    </lineage>
</organism>